<evidence type="ECO:0000256" key="4">
    <source>
        <dbReference type="ARBA" id="ARBA00023125"/>
    </source>
</evidence>
<sequence length="474" mass="53463">MSLAFSRRELVKATSTVDNSPHCAAFASSYGVLPRLVYDPAFSNVTEKRYFQFFRLQTTHNSNTLIGSSRFWDRVVLQLAHREPSIKHAVLALSALHQCLDLCDDDPAKAAHLNFAERQHLKALEATKTLVASTTEEDIDRVLAACVVFICYEGIRGDYAASSTHIDSGRAIVKAHSTRLRQGTRRNDLLEIQQALARYDLAALTFQDTSAIPVSVDEYYLDHPLFEVPSEFHSFSEAHALYTDLARFIWIADIPAMVRVSGELAWDVKTYRMEMSKLTHQMDLWLERFNEWLQRNQDASQDLSIAMLMLMHAAGTAAIRAGEFGKESRWDAVQPLFAEVISFAEQVVEGLGQDGRCSSFSTEQGYVASTFFAATRCRDPTIRRRAIKVLRKLPRQEGIWESTGAAAIAQRWMEIEEEDLPAVACASDVPEGKRVFMVQTSIDIDRRSGNFQFHMTNAGHDSSEPVVKKETVRW</sequence>
<dbReference type="GO" id="GO:0046872">
    <property type="term" value="F:metal ion binding"/>
    <property type="evidence" value="ECO:0007669"/>
    <property type="project" value="UniProtKB-KW"/>
</dbReference>
<evidence type="ECO:0000313" key="7">
    <source>
        <dbReference type="EMBL" id="KAK5702706.1"/>
    </source>
</evidence>
<proteinExistence type="predicted"/>
<evidence type="ECO:0008006" key="9">
    <source>
        <dbReference type="Google" id="ProtNLM"/>
    </source>
</evidence>
<gene>
    <name evidence="7" type="ORF">LTR97_003652</name>
</gene>
<organism evidence="7 8">
    <name type="scientific">Elasticomyces elasticus</name>
    <dbReference type="NCBI Taxonomy" id="574655"/>
    <lineage>
        <taxon>Eukaryota</taxon>
        <taxon>Fungi</taxon>
        <taxon>Dikarya</taxon>
        <taxon>Ascomycota</taxon>
        <taxon>Pezizomycotina</taxon>
        <taxon>Dothideomycetes</taxon>
        <taxon>Dothideomycetidae</taxon>
        <taxon>Mycosphaerellales</taxon>
        <taxon>Teratosphaeriaceae</taxon>
        <taxon>Elasticomyces</taxon>
    </lineage>
</organism>
<dbReference type="EMBL" id="JAVRQU010000005">
    <property type="protein sequence ID" value="KAK5702706.1"/>
    <property type="molecule type" value="Genomic_DNA"/>
</dbReference>
<dbReference type="Pfam" id="PF11951">
    <property type="entry name" value="Fungal_trans_2"/>
    <property type="match status" value="1"/>
</dbReference>
<evidence type="ECO:0000256" key="2">
    <source>
        <dbReference type="ARBA" id="ARBA00022833"/>
    </source>
</evidence>
<keyword evidence="3" id="KW-0805">Transcription regulation</keyword>
<evidence type="ECO:0000256" key="1">
    <source>
        <dbReference type="ARBA" id="ARBA00022723"/>
    </source>
</evidence>
<keyword evidence="1" id="KW-0479">Metal-binding</keyword>
<dbReference type="GO" id="GO:0003677">
    <property type="term" value="F:DNA binding"/>
    <property type="evidence" value="ECO:0007669"/>
    <property type="project" value="UniProtKB-KW"/>
</dbReference>
<evidence type="ECO:0000256" key="6">
    <source>
        <dbReference type="ARBA" id="ARBA00023242"/>
    </source>
</evidence>
<comment type="caution">
    <text evidence="7">The sequence shown here is derived from an EMBL/GenBank/DDBJ whole genome shotgun (WGS) entry which is preliminary data.</text>
</comment>
<dbReference type="AlphaFoldDB" id="A0AAN7WMX8"/>
<evidence type="ECO:0000256" key="3">
    <source>
        <dbReference type="ARBA" id="ARBA00023015"/>
    </source>
</evidence>
<dbReference type="InterPro" id="IPR052360">
    <property type="entry name" value="Transcr_Regulatory_Proteins"/>
</dbReference>
<dbReference type="PANTHER" id="PTHR36206:SF12">
    <property type="entry name" value="ASPERCRYPTIN BIOSYNTHESIS CLUSTER-SPECIFIC TRANSCRIPTION REGULATOR ATNN-RELATED"/>
    <property type="match status" value="1"/>
</dbReference>
<name>A0AAN7WMX8_9PEZI</name>
<keyword evidence="4" id="KW-0238">DNA-binding</keyword>
<keyword evidence="6" id="KW-0539">Nucleus</keyword>
<evidence type="ECO:0000256" key="5">
    <source>
        <dbReference type="ARBA" id="ARBA00023163"/>
    </source>
</evidence>
<evidence type="ECO:0000313" key="8">
    <source>
        <dbReference type="Proteomes" id="UP001310594"/>
    </source>
</evidence>
<keyword evidence="2" id="KW-0862">Zinc</keyword>
<dbReference type="InterPro" id="IPR021858">
    <property type="entry name" value="Fun_TF"/>
</dbReference>
<keyword evidence="5" id="KW-0804">Transcription</keyword>
<protein>
    <recommendedName>
        <fullName evidence="9">C6 zinc finger domain protein</fullName>
    </recommendedName>
</protein>
<reference evidence="7" key="1">
    <citation type="submission" date="2023-08" db="EMBL/GenBank/DDBJ databases">
        <title>Black Yeasts Isolated from many extreme environments.</title>
        <authorList>
            <person name="Coleine C."/>
            <person name="Stajich J.E."/>
            <person name="Selbmann L."/>
        </authorList>
    </citation>
    <scope>NUCLEOTIDE SEQUENCE</scope>
    <source>
        <strain evidence="7">CCFEE 5810</strain>
    </source>
</reference>
<dbReference type="Proteomes" id="UP001310594">
    <property type="component" value="Unassembled WGS sequence"/>
</dbReference>
<dbReference type="PANTHER" id="PTHR36206">
    <property type="entry name" value="ASPERCRYPTIN BIOSYNTHESIS CLUSTER-SPECIFIC TRANSCRIPTION REGULATOR ATNN-RELATED"/>
    <property type="match status" value="1"/>
</dbReference>
<accession>A0AAN7WMX8</accession>